<proteinExistence type="predicted"/>
<evidence type="ECO:0000313" key="1">
    <source>
        <dbReference type="EMBL" id="EFH12966.1"/>
    </source>
</evidence>
<comment type="caution">
    <text evidence="1">The sequence shown here is derived from an EMBL/GenBank/DDBJ whole genome shotgun (WGS) entry which is preliminary data.</text>
</comment>
<dbReference type="AlphaFoldDB" id="D5RI99"/>
<protein>
    <submittedName>
        <fullName evidence="1">Uncharacterized protein</fullName>
    </submittedName>
</protein>
<keyword evidence="2" id="KW-1185">Reference proteome</keyword>
<dbReference type="HOGENOM" id="CLU_1823868_0_0_5"/>
<evidence type="ECO:0000313" key="2">
    <source>
        <dbReference type="Proteomes" id="UP000005324"/>
    </source>
</evidence>
<dbReference type="EMBL" id="ADVL01000138">
    <property type="protein sequence ID" value="EFH12966.1"/>
    <property type="molecule type" value="Genomic_DNA"/>
</dbReference>
<gene>
    <name evidence="1" type="ORF">HMPREF0731_0809</name>
</gene>
<accession>D5RI99</accession>
<name>D5RI99_9PROT</name>
<reference evidence="1 2" key="1">
    <citation type="submission" date="2010-04" db="EMBL/GenBank/DDBJ databases">
        <authorList>
            <person name="Qin X."/>
            <person name="Bachman B."/>
            <person name="Battles P."/>
            <person name="Bell A."/>
            <person name="Bess C."/>
            <person name="Bickham C."/>
            <person name="Chaboub L."/>
            <person name="Chen D."/>
            <person name="Coyle M."/>
            <person name="Deiros D.R."/>
            <person name="Dinh H."/>
            <person name="Forbes L."/>
            <person name="Fowler G."/>
            <person name="Francisco L."/>
            <person name="Fu Q."/>
            <person name="Gubbala S."/>
            <person name="Hale W."/>
            <person name="Han Y."/>
            <person name="Hemphill L."/>
            <person name="Highlander S.K."/>
            <person name="Hirani K."/>
            <person name="Hogues M."/>
            <person name="Jackson L."/>
            <person name="Jakkamsetti A."/>
            <person name="Javaid M."/>
            <person name="Jiang H."/>
            <person name="Korchina V."/>
            <person name="Kovar C."/>
            <person name="Lara F."/>
            <person name="Lee S."/>
            <person name="Mata R."/>
            <person name="Mathew T."/>
            <person name="Moen C."/>
            <person name="Morales K."/>
            <person name="Munidasa M."/>
            <person name="Nazareth L."/>
            <person name="Ngo R."/>
            <person name="Nguyen L."/>
            <person name="Okwuonu G."/>
            <person name="Ongeri F."/>
            <person name="Patil S."/>
            <person name="Petrosino J."/>
            <person name="Pham C."/>
            <person name="Pham P."/>
            <person name="Pu L.-L."/>
            <person name="Puazo M."/>
            <person name="Raj R."/>
            <person name="Reid J."/>
            <person name="Rouhana J."/>
            <person name="Saada N."/>
            <person name="Shang Y."/>
            <person name="Simmons D."/>
            <person name="Thornton R."/>
            <person name="Warren J."/>
            <person name="Weissenberger G."/>
            <person name="Zhang J."/>
            <person name="Zhang L."/>
            <person name="Zhou C."/>
            <person name="Zhu D."/>
            <person name="Muzny D."/>
            <person name="Worley K."/>
            <person name="Gibbs R."/>
        </authorList>
    </citation>
    <scope>NUCLEOTIDE SEQUENCE [LARGE SCALE GENOMIC DNA]</scope>
    <source>
        <strain evidence="1 2">ATCC 49957</strain>
    </source>
</reference>
<sequence>MPGRHLTGMDGYAEPWNVARSPLLIATSDLRDRDAAWMRLTYDVDGGRVSLQIGLTTTAPNYGGLRWWFRCPLRQGPDGLGLRVGKLYLPPHSRWFGSRAAHDLTYRSSQESRQGQGLDRWLAARLGCREKDIRQLRKRPP</sequence>
<organism evidence="1 2">
    <name type="scientific">Pseudoroseomonas cervicalis ATCC 49957</name>
    <dbReference type="NCBI Taxonomy" id="525371"/>
    <lineage>
        <taxon>Bacteria</taxon>
        <taxon>Pseudomonadati</taxon>
        <taxon>Pseudomonadota</taxon>
        <taxon>Alphaproteobacteria</taxon>
        <taxon>Acetobacterales</taxon>
        <taxon>Roseomonadaceae</taxon>
        <taxon>Roseomonas</taxon>
    </lineage>
</organism>
<dbReference type="Proteomes" id="UP000005324">
    <property type="component" value="Unassembled WGS sequence"/>
</dbReference>